<comment type="caution">
    <text evidence="2">The sequence shown here is derived from an EMBL/GenBank/DDBJ whole genome shotgun (WGS) entry which is preliminary data.</text>
</comment>
<feature type="compositionally biased region" description="Low complexity" evidence="1">
    <location>
        <begin position="194"/>
        <end position="208"/>
    </location>
</feature>
<organism evidence="2 3">
    <name type="scientific">Heterostelium pallidum (strain ATCC 26659 / Pp 5 / PN500)</name>
    <name type="common">Cellular slime mold</name>
    <name type="synonym">Polysphondylium pallidum</name>
    <dbReference type="NCBI Taxonomy" id="670386"/>
    <lineage>
        <taxon>Eukaryota</taxon>
        <taxon>Amoebozoa</taxon>
        <taxon>Evosea</taxon>
        <taxon>Eumycetozoa</taxon>
        <taxon>Dictyostelia</taxon>
        <taxon>Acytosteliales</taxon>
        <taxon>Acytosteliaceae</taxon>
        <taxon>Heterostelium</taxon>
    </lineage>
</organism>
<accession>D3BNR5</accession>
<dbReference type="OMA" id="RYCIRCG"/>
<dbReference type="FunCoup" id="D3BNR5">
    <property type="interactions" value="421"/>
</dbReference>
<dbReference type="RefSeq" id="XP_020428966.1">
    <property type="nucleotide sequence ID" value="XM_020580379.1"/>
</dbReference>
<sequence>MSAELLKEVSPSVAKVASGIWAKSIEQDGAQQSDNPTHPYTVTLVQQYAPPRAIVERFELRRNELERSMPAGKRLETLNCFFVPSSEGQLRKLIINGWLATFESAADIVFYQNANKAIQEQQVPYPLMVVARVCLGREGIDHTVANGRIRVRDLSSVITSFLLSYKTASSTGTNGLSSSGGSAPPSPFKVNVESPSASPIKSPISKPLYPSGQLSGDGKTCPSCNRENAGNTRYCVRCGGHL</sequence>
<dbReference type="Proteomes" id="UP000001396">
    <property type="component" value="Unassembled WGS sequence"/>
</dbReference>
<proteinExistence type="predicted"/>
<dbReference type="AlphaFoldDB" id="D3BNR5"/>
<feature type="region of interest" description="Disordered" evidence="1">
    <location>
        <begin position="169"/>
        <end position="208"/>
    </location>
</feature>
<dbReference type="InParanoid" id="D3BNR5"/>
<protein>
    <submittedName>
        <fullName evidence="2">Uncharacterized protein</fullName>
    </submittedName>
</protein>
<gene>
    <name evidence="2" type="ORF">PPL_09586</name>
</gene>
<reference evidence="2 3" key="1">
    <citation type="journal article" date="2011" name="Genome Res.">
        <title>Phylogeny-wide analysis of social amoeba genomes highlights ancient origins for complex intercellular communication.</title>
        <authorList>
            <person name="Heidel A.J."/>
            <person name="Lawal H.M."/>
            <person name="Felder M."/>
            <person name="Schilde C."/>
            <person name="Helps N.R."/>
            <person name="Tunggal B."/>
            <person name="Rivero F."/>
            <person name="John U."/>
            <person name="Schleicher M."/>
            <person name="Eichinger L."/>
            <person name="Platzer M."/>
            <person name="Noegel A.A."/>
            <person name="Schaap P."/>
            <person name="Gloeckner G."/>
        </authorList>
    </citation>
    <scope>NUCLEOTIDE SEQUENCE [LARGE SCALE GENOMIC DNA]</scope>
    <source>
        <strain evidence="3">ATCC 26659 / Pp 5 / PN500</strain>
    </source>
</reference>
<dbReference type="GeneID" id="31365061"/>
<keyword evidence="3" id="KW-1185">Reference proteome</keyword>
<evidence type="ECO:0000256" key="1">
    <source>
        <dbReference type="SAM" id="MobiDB-lite"/>
    </source>
</evidence>
<feature type="compositionally biased region" description="Low complexity" evidence="1">
    <location>
        <begin position="169"/>
        <end position="183"/>
    </location>
</feature>
<name>D3BNR5_HETP5</name>
<dbReference type="EMBL" id="ADBJ01000044">
    <property type="protein sequence ID" value="EFA76834.1"/>
    <property type="molecule type" value="Genomic_DNA"/>
</dbReference>
<evidence type="ECO:0000313" key="3">
    <source>
        <dbReference type="Proteomes" id="UP000001396"/>
    </source>
</evidence>
<evidence type="ECO:0000313" key="2">
    <source>
        <dbReference type="EMBL" id="EFA76834.1"/>
    </source>
</evidence>